<feature type="transmembrane region" description="Helical" evidence="1">
    <location>
        <begin position="50"/>
        <end position="73"/>
    </location>
</feature>
<evidence type="ECO:0000313" key="3">
    <source>
        <dbReference type="Proteomes" id="UP000006001"/>
    </source>
</evidence>
<evidence type="ECO:0008006" key="4">
    <source>
        <dbReference type="Google" id="ProtNLM"/>
    </source>
</evidence>
<keyword evidence="1" id="KW-0472">Membrane</keyword>
<name>D0WH29_SLAES</name>
<dbReference type="eggNOG" id="COG3247">
    <property type="taxonomic scope" value="Bacteria"/>
</dbReference>
<dbReference type="InterPro" id="IPR005325">
    <property type="entry name" value="DUF308_memb"/>
</dbReference>
<dbReference type="AlphaFoldDB" id="D0WH29"/>
<comment type="caution">
    <text evidence="2">The sequence shown here is derived from an EMBL/GenBank/DDBJ whole genome shotgun (WGS) entry which is preliminary data.</text>
</comment>
<proteinExistence type="predicted"/>
<evidence type="ECO:0000313" key="2">
    <source>
        <dbReference type="EMBL" id="EEZ61216.1"/>
    </source>
</evidence>
<feature type="transmembrane region" description="Helical" evidence="1">
    <location>
        <begin position="85"/>
        <end position="106"/>
    </location>
</feature>
<protein>
    <recommendedName>
        <fullName evidence="4">Acid-resistance membrane protein</fullName>
    </recommendedName>
</protein>
<keyword evidence="1" id="KW-1133">Transmembrane helix</keyword>
<reference evidence="2" key="1">
    <citation type="submission" date="2009-10" db="EMBL/GenBank/DDBJ databases">
        <authorList>
            <person name="Weinstock G."/>
            <person name="Sodergren E."/>
            <person name="Clifton S."/>
            <person name="Fulton L."/>
            <person name="Fulton B."/>
            <person name="Courtney L."/>
            <person name="Fronick C."/>
            <person name="Harrison M."/>
            <person name="Strong C."/>
            <person name="Farmer C."/>
            <person name="Delahaunty K."/>
            <person name="Markovic C."/>
            <person name="Hall O."/>
            <person name="Minx P."/>
            <person name="Tomlinson C."/>
            <person name="Mitreva M."/>
            <person name="Nelson J."/>
            <person name="Hou S."/>
            <person name="Wollam A."/>
            <person name="Pepin K.H."/>
            <person name="Johnson M."/>
            <person name="Bhonagiri V."/>
            <person name="Nash W.E."/>
            <person name="Warren W."/>
            <person name="Chinwalla A."/>
            <person name="Mardis E.R."/>
            <person name="Wilson R.K."/>
        </authorList>
    </citation>
    <scope>NUCLEOTIDE SEQUENCE [LARGE SCALE GENOMIC DNA]</scope>
    <source>
        <strain evidence="2">ATCC 700122</strain>
    </source>
</reference>
<keyword evidence="3" id="KW-1185">Reference proteome</keyword>
<dbReference type="EMBL" id="ACUX02000007">
    <property type="protein sequence ID" value="EEZ61216.1"/>
    <property type="molecule type" value="Genomic_DNA"/>
</dbReference>
<feature type="transmembrane region" description="Helical" evidence="1">
    <location>
        <begin position="24"/>
        <end position="44"/>
    </location>
</feature>
<organism evidence="2 3">
    <name type="scientific">Slackia exigua (strain ATCC 700122 / DSM 15923 / CIP 105133 / JCM 11022 / KCTC 5966 / S-7)</name>
    <dbReference type="NCBI Taxonomy" id="649764"/>
    <lineage>
        <taxon>Bacteria</taxon>
        <taxon>Bacillati</taxon>
        <taxon>Actinomycetota</taxon>
        <taxon>Coriobacteriia</taxon>
        <taxon>Eggerthellales</taxon>
        <taxon>Eggerthellaceae</taxon>
        <taxon>Slackia</taxon>
    </lineage>
</organism>
<feature type="transmembrane region" description="Helical" evidence="1">
    <location>
        <begin position="138"/>
        <end position="161"/>
    </location>
</feature>
<sequence length="196" mass="20398">MSDIKVTLLDSRDEFLPGRSGGPVNAPLLISGIVLVLLGIASVLNPETFLAGLSYAAGVGFLFVGAVMLVSYLRVRGTLQEKGGISLFTTIAVLVFGIVLCAHPLIGVTIAAWIVGLGLVVFGLVQMFVGVQLRSFGGIMCVVELASGVFEIVLGGAMCIWPGSLGLIIGLVGIVYGISLIAFSLPIGIDHTNRLW</sequence>
<dbReference type="RefSeq" id="WP_006362549.1">
    <property type="nucleotide sequence ID" value="NZ_GG700630.1"/>
</dbReference>
<dbReference type="STRING" id="649764.HMPREF0762_01294"/>
<dbReference type="Proteomes" id="UP000006001">
    <property type="component" value="Unassembled WGS sequence"/>
</dbReference>
<dbReference type="GeneID" id="85007803"/>
<gene>
    <name evidence="2" type="ORF">HMPREF0762_01294</name>
</gene>
<dbReference type="HOGENOM" id="CLU_120020_0_0_11"/>
<keyword evidence="1" id="KW-0812">Transmembrane</keyword>
<feature type="transmembrane region" description="Helical" evidence="1">
    <location>
        <begin position="112"/>
        <end position="131"/>
    </location>
</feature>
<dbReference type="OrthoDB" id="3174302at2"/>
<accession>D0WH29</accession>
<evidence type="ECO:0000256" key="1">
    <source>
        <dbReference type="SAM" id="Phobius"/>
    </source>
</evidence>
<feature type="transmembrane region" description="Helical" evidence="1">
    <location>
        <begin position="167"/>
        <end position="189"/>
    </location>
</feature>
<dbReference type="Pfam" id="PF03729">
    <property type="entry name" value="DUF308"/>
    <property type="match status" value="1"/>
</dbReference>